<evidence type="ECO:0008006" key="3">
    <source>
        <dbReference type="Google" id="ProtNLM"/>
    </source>
</evidence>
<gene>
    <name evidence="1" type="ORF">POM88_006536</name>
</gene>
<dbReference type="SUPFAM" id="SSF47240">
    <property type="entry name" value="Ferritin-like"/>
    <property type="match status" value="1"/>
</dbReference>
<evidence type="ECO:0000313" key="2">
    <source>
        <dbReference type="Proteomes" id="UP001237642"/>
    </source>
</evidence>
<comment type="caution">
    <text evidence="1">The sequence shown here is derived from an EMBL/GenBank/DDBJ whole genome shotgun (WGS) entry which is preliminary data.</text>
</comment>
<proteinExistence type="predicted"/>
<sequence length="116" mass="13496">MANTDETAIPDEKVEAIKKISDYVSQLRRVGKGHAVWHFDQSLLLEGAKEDGTSVYFFHKTANAYATGQMKRWKIQNENSSATSMCAGIRYARQNLYWRMEPRRAVRKSWFYTEVQ</sequence>
<evidence type="ECO:0000313" key="1">
    <source>
        <dbReference type="EMBL" id="KAK1396673.1"/>
    </source>
</evidence>
<keyword evidence="2" id="KW-1185">Reference proteome</keyword>
<reference evidence="1" key="2">
    <citation type="submission" date="2023-05" db="EMBL/GenBank/DDBJ databases">
        <authorList>
            <person name="Schelkunov M.I."/>
        </authorList>
    </citation>
    <scope>NUCLEOTIDE SEQUENCE</scope>
    <source>
        <strain evidence="1">Hsosn_3</strain>
        <tissue evidence="1">Leaf</tissue>
    </source>
</reference>
<dbReference type="AlphaFoldDB" id="A0AAD8J514"/>
<dbReference type="Gene3D" id="1.20.1260.10">
    <property type="match status" value="1"/>
</dbReference>
<protein>
    <recommendedName>
        <fullName evidence="3">NAC domain-containing protein</fullName>
    </recommendedName>
</protein>
<reference evidence="1" key="1">
    <citation type="submission" date="2023-02" db="EMBL/GenBank/DDBJ databases">
        <title>Genome of toxic invasive species Heracleum sosnowskyi carries increased number of genes despite the absence of recent whole-genome duplications.</title>
        <authorList>
            <person name="Schelkunov M."/>
            <person name="Shtratnikova V."/>
            <person name="Makarenko M."/>
            <person name="Klepikova A."/>
            <person name="Omelchenko D."/>
            <person name="Novikova G."/>
            <person name="Obukhova E."/>
            <person name="Bogdanov V."/>
            <person name="Penin A."/>
            <person name="Logacheva M."/>
        </authorList>
    </citation>
    <scope>NUCLEOTIDE SEQUENCE</scope>
    <source>
        <strain evidence="1">Hsosn_3</strain>
        <tissue evidence="1">Leaf</tissue>
    </source>
</reference>
<accession>A0AAD8J514</accession>
<dbReference type="EMBL" id="JAUIZM010000002">
    <property type="protein sequence ID" value="KAK1396673.1"/>
    <property type="molecule type" value="Genomic_DNA"/>
</dbReference>
<dbReference type="InterPro" id="IPR009078">
    <property type="entry name" value="Ferritin-like_SF"/>
</dbReference>
<name>A0AAD8J514_9APIA</name>
<organism evidence="1 2">
    <name type="scientific">Heracleum sosnowskyi</name>
    <dbReference type="NCBI Taxonomy" id="360622"/>
    <lineage>
        <taxon>Eukaryota</taxon>
        <taxon>Viridiplantae</taxon>
        <taxon>Streptophyta</taxon>
        <taxon>Embryophyta</taxon>
        <taxon>Tracheophyta</taxon>
        <taxon>Spermatophyta</taxon>
        <taxon>Magnoliopsida</taxon>
        <taxon>eudicotyledons</taxon>
        <taxon>Gunneridae</taxon>
        <taxon>Pentapetalae</taxon>
        <taxon>asterids</taxon>
        <taxon>campanulids</taxon>
        <taxon>Apiales</taxon>
        <taxon>Apiaceae</taxon>
        <taxon>Apioideae</taxon>
        <taxon>apioid superclade</taxon>
        <taxon>Tordylieae</taxon>
        <taxon>Tordyliinae</taxon>
        <taxon>Heracleum</taxon>
    </lineage>
</organism>
<dbReference type="InterPro" id="IPR012347">
    <property type="entry name" value="Ferritin-like"/>
</dbReference>
<dbReference type="Proteomes" id="UP001237642">
    <property type="component" value="Unassembled WGS sequence"/>
</dbReference>